<sequence length="397" mass="44881">MMKAITLFALCVMSLGVKAEWYEVVGYASTQGRDVSQARQAAVKDAITQALIFSGATVTSVQSVADGVLAQDDLKIKSHGEIQQINLVSESKEQDQYTVTLHLDIYATKGQCLAQQFNKQIAITQSQLTQPHQARLGQIFDISKSVSQRLFNTLNERTNAVKPIPYLNTAINVQEYFTQQFDYNHLLVETIAMNSNSQYVLLSQITDVAGLDKLNNDYAFWQDDEYLRSFKIDFALYDAMTFEKVWYQHYTTQGIWPFEKTELIDVYSEKFWRSHYGQRIQEVFNKVSQDLNTAVSCIPTKGKILYLDSEQVVINLGKDHGLEPGKVLTIMHRSDIMMGNGNIINSTTKTINQLKVVNVNMQSATAVNLNTRPLSNVQLNDIVQVQVKSEESFALDN</sequence>
<feature type="domain" description="Flagellar assembly protein T C-terminal" evidence="2">
    <location>
        <begin position="310"/>
        <end position="383"/>
    </location>
</feature>
<dbReference type="AlphaFoldDB" id="A0A1S1MXR6"/>
<dbReference type="InterPro" id="IPR032388">
    <property type="entry name" value="FlgT_C"/>
</dbReference>
<keyword evidence="1" id="KW-0732">Signal</keyword>
<evidence type="ECO:0000313" key="6">
    <source>
        <dbReference type="Proteomes" id="UP000179786"/>
    </source>
</evidence>
<evidence type="ECO:0000259" key="2">
    <source>
        <dbReference type="Pfam" id="PF16538"/>
    </source>
</evidence>
<dbReference type="InterPro" id="IPR032370">
    <property type="entry name" value="FlgT_N"/>
</dbReference>
<feature type="signal peptide" evidence="1">
    <location>
        <begin position="1"/>
        <end position="19"/>
    </location>
</feature>
<dbReference type="Pfam" id="PF16548">
    <property type="entry name" value="FlgT_N"/>
    <property type="match status" value="1"/>
</dbReference>
<feature type="chain" id="PRO_5010323838" evidence="1">
    <location>
        <begin position="20"/>
        <end position="397"/>
    </location>
</feature>
<dbReference type="Proteomes" id="UP000179786">
    <property type="component" value="Unassembled WGS sequence"/>
</dbReference>
<dbReference type="Gene3D" id="3.30.1660.40">
    <property type="entry name" value="FlgT, N-terminal domain"/>
    <property type="match status" value="1"/>
</dbReference>
<comment type="caution">
    <text evidence="5">The sequence shown here is derived from an EMBL/GenBank/DDBJ whole genome shotgun (WGS) entry which is preliminary data.</text>
</comment>
<keyword evidence="5" id="KW-0282">Flagellum</keyword>
<feature type="domain" description="Flagellar assembly protein T N-terminal" evidence="4">
    <location>
        <begin position="20"/>
        <end position="106"/>
    </location>
</feature>
<evidence type="ECO:0000313" key="5">
    <source>
        <dbReference type="EMBL" id="OHU90974.1"/>
    </source>
</evidence>
<dbReference type="Pfam" id="PF16538">
    <property type="entry name" value="FlgT_C"/>
    <property type="match status" value="1"/>
</dbReference>
<dbReference type="RefSeq" id="WP_070984398.1">
    <property type="nucleotide sequence ID" value="NZ_MKJU01000025.1"/>
</dbReference>
<dbReference type="EMBL" id="MKJU01000025">
    <property type="protein sequence ID" value="OHU90974.1"/>
    <property type="molecule type" value="Genomic_DNA"/>
</dbReference>
<dbReference type="Gene3D" id="2.40.10.410">
    <property type="entry name" value="FlgT, C-terminal domain"/>
    <property type="match status" value="1"/>
</dbReference>
<dbReference type="Pfam" id="PF16539">
    <property type="entry name" value="FlgT_M"/>
    <property type="match status" value="1"/>
</dbReference>
<keyword evidence="5" id="KW-0969">Cilium</keyword>
<protein>
    <submittedName>
        <fullName evidence="5">Flagellar biosynthesis protein FlgT</fullName>
    </submittedName>
</protein>
<evidence type="ECO:0000256" key="1">
    <source>
        <dbReference type="SAM" id="SignalP"/>
    </source>
</evidence>
<feature type="domain" description="Flagellar assembly protein T middle" evidence="3">
    <location>
        <begin position="111"/>
        <end position="265"/>
    </location>
</feature>
<keyword evidence="5" id="KW-0966">Cell projection</keyword>
<dbReference type="InterPro" id="IPR032386">
    <property type="entry name" value="FlgT_M"/>
</dbReference>
<dbReference type="InterPro" id="IPR038180">
    <property type="entry name" value="FlgT_N_sf"/>
</dbReference>
<reference evidence="5 6" key="1">
    <citation type="submission" date="2016-09" db="EMBL/GenBank/DDBJ databases">
        <title>Pseudoalteromonas amylolytica sp. nov., isolated from the surface seawater.</title>
        <authorList>
            <person name="Wu Y.-H."/>
            <person name="Cheng H."/>
            <person name="Jin X.-B."/>
            <person name="Wang C.-S."/>
            <person name="Xu X.-W."/>
        </authorList>
    </citation>
    <scope>NUCLEOTIDE SEQUENCE [LARGE SCALE GENOMIC DNA]</scope>
    <source>
        <strain evidence="5 6">JW1</strain>
    </source>
</reference>
<dbReference type="InterPro" id="IPR038165">
    <property type="entry name" value="FlgT_C_sf"/>
</dbReference>
<dbReference type="Gene3D" id="3.40.50.10610">
    <property type="entry name" value="ABC-type transport auxiliary lipoprotein component"/>
    <property type="match status" value="1"/>
</dbReference>
<keyword evidence="6" id="KW-1185">Reference proteome</keyword>
<name>A0A1S1MXR6_9GAMM</name>
<gene>
    <name evidence="5" type="ORF">BET10_08855</name>
</gene>
<dbReference type="OrthoDB" id="8778507at2"/>
<evidence type="ECO:0000259" key="3">
    <source>
        <dbReference type="Pfam" id="PF16539"/>
    </source>
</evidence>
<dbReference type="STRING" id="1859457.BET10_08855"/>
<proteinExistence type="predicted"/>
<evidence type="ECO:0000259" key="4">
    <source>
        <dbReference type="Pfam" id="PF16548"/>
    </source>
</evidence>
<organism evidence="5 6">
    <name type="scientific">Pseudoalteromonas amylolytica</name>
    <dbReference type="NCBI Taxonomy" id="1859457"/>
    <lineage>
        <taxon>Bacteria</taxon>
        <taxon>Pseudomonadati</taxon>
        <taxon>Pseudomonadota</taxon>
        <taxon>Gammaproteobacteria</taxon>
        <taxon>Alteromonadales</taxon>
        <taxon>Pseudoalteromonadaceae</taxon>
        <taxon>Pseudoalteromonas</taxon>
    </lineage>
</organism>
<accession>A0A1S1MXR6</accession>